<evidence type="ECO:0000259" key="16">
    <source>
        <dbReference type="Pfam" id="PF01794"/>
    </source>
</evidence>
<dbReference type="PANTHER" id="PTHR11972">
    <property type="entry name" value="NADPH OXIDASE"/>
    <property type="match status" value="1"/>
</dbReference>
<dbReference type="InterPro" id="IPR039261">
    <property type="entry name" value="FNR_nucleotide-bd"/>
</dbReference>
<evidence type="ECO:0000256" key="8">
    <source>
        <dbReference type="ARBA" id="ARBA00022989"/>
    </source>
</evidence>
<reference evidence="19 20" key="1">
    <citation type="submission" date="2020-06" db="EMBL/GenBank/DDBJ databases">
        <title>The yeast mating-type switching endonuclease HO is a domesticated member of an unorthodox homing genetic element family.</title>
        <authorList>
            <person name="Coughlan A.Y."/>
            <person name="Lombardi L."/>
            <person name="Braun-Galleani S."/>
            <person name="Martos A.R."/>
            <person name="Galeote V."/>
            <person name="Bigey F."/>
            <person name="Dequin S."/>
            <person name="Byrne K.P."/>
            <person name="Wolfe K.H."/>
        </authorList>
    </citation>
    <scope>NUCLEOTIDE SEQUENCE [LARGE SCALE GENOMIC DNA]</scope>
    <source>
        <strain evidence="19 20">CBS2947</strain>
    </source>
</reference>
<evidence type="ECO:0000256" key="6">
    <source>
        <dbReference type="ARBA" id="ARBA00022857"/>
    </source>
</evidence>
<dbReference type="Gene3D" id="3.40.50.80">
    <property type="entry name" value="Nucleotide-binding domain of ferredoxin-NADP reductase (FNR) module"/>
    <property type="match status" value="1"/>
</dbReference>
<evidence type="ECO:0000256" key="9">
    <source>
        <dbReference type="ARBA" id="ARBA00023002"/>
    </source>
</evidence>
<dbReference type="GO" id="GO:0033215">
    <property type="term" value="P:reductive iron assimilation"/>
    <property type="evidence" value="ECO:0007669"/>
    <property type="project" value="TreeGrafter"/>
</dbReference>
<comment type="subcellular location">
    <subcellularLocation>
        <location evidence="1">Membrane</location>
        <topology evidence="1">Multi-pass membrane protein</topology>
    </subcellularLocation>
</comment>
<evidence type="ECO:0000256" key="11">
    <source>
        <dbReference type="ARBA" id="ARBA00023136"/>
    </source>
</evidence>
<protein>
    <recommendedName>
        <fullName evidence="14">Probable metalloreductase AIM14</fullName>
    </recommendedName>
</protein>
<keyword evidence="8 15" id="KW-1133">Transmembrane helix</keyword>
<dbReference type="GO" id="GO:0000293">
    <property type="term" value="F:ferric-chelate reductase activity"/>
    <property type="evidence" value="ECO:0007669"/>
    <property type="project" value="TreeGrafter"/>
</dbReference>
<dbReference type="PANTHER" id="PTHR11972:SF198">
    <property type="entry name" value="METALLOREDUCTASE AIM14-RELATED"/>
    <property type="match status" value="1"/>
</dbReference>
<keyword evidence="9" id="KW-0560">Oxidoreductase</keyword>
<evidence type="ECO:0000259" key="18">
    <source>
        <dbReference type="Pfam" id="PF08030"/>
    </source>
</evidence>
<keyword evidence="10" id="KW-0406">Ion transport</keyword>
<evidence type="ECO:0000256" key="1">
    <source>
        <dbReference type="ARBA" id="ARBA00004141"/>
    </source>
</evidence>
<sequence length="528" mass="59997">MDTLLWKRHGETHLANIQYGYYVLGISALYFIFLMVMRKVLPSRPAKRSDSNFKKILYGLYSINPVVNLCILLVAILIPFYHHYSLTHHASVYVKRLGRLSYVLLTLNLMLNLRPNWLLYRDYTYTDFIPLHKWLSRIIVLIAMVHGILFVIYWAVNDESSVLAELSKTKNLVGLIVMIEAVLLVLFSLGPVRRINYKLFFATHNIFTLSLIFLTAIHARPGVAIPYLVINVVILAVHFISKTVFARSTDLLEKYTDYRNTNLVAVQLPRAALADSFEPGCHIRISPYRRINPLYWLLPSHPFTVASMPSDSTVSLIIAENNHPRSFKLEMGARYTIINNYNPAIPKSCLSSATRVSIVCGGSGISFGLPLYRYFKQQHPVDYLHFVWLTRDRYQLKVLEDLLKESPFDGSADFHIFITRDLDSMEQVQQEQEDVDLEFELESFAPEQLDENGAVVTDTTGSIPTKIKAASVNLGRRINWAADLSNFVDASVTDTTWLLCCGPKTLIEAGKQYAAGNGINFASEIYAL</sequence>
<dbReference type="GO" id="GO:0005886">
    <property type="term" value="C:plasma membrane"/>
    <property type="evidence" value="ECO:0007669"/>
    <property type="project" value="TreeGrafter"/>
</dbReference>
<dbReference type="Pfam" id="PF08030">
    <property type="entry name" value="NAD_binding_6"/>
    <property type="match status" value="1"/>
</dbReference>
<accession>A0A7H9HSD1</accession>
<feature type="transmembrane region" description="Helical" evidence="15">
    <location>
        <begin position="20"/>
        <end position="37"/>
    </location>
</feature>
<dbReference type="SFLD" id="SFLDG01168">
    <property type="entry name" value="Ferric_reductase_subgroup_(FRE"/>
    <property type="match status" value="1"/>
</dbReference>
<evidence type="ECO:0000256" key="13">
    <source>
        <dbReference type="ARBA" id="ARBA00038065"/>
    </source>
</evidence>
<organism evidence="19 20">
    <name type="scientific">Torulaspora globosa</name>
    <dbReference type="NCBI Taxonomy" id="48254"/>
    <lineage>
        <taxon>Eukaryota</taxon>
        <taxon>Fungi</taxon>
        <taxon>Dikarya</taxon>
        <taxon>Ascomycota</taxon>
        <taxon>Saccharomycotina</taxon>
        <taxon>Saccharomycetes</taxon>
        <taxon>Saccharomycetales</taxon>
        <taxon>Saccharomycetaceae</taxon>
        <taxon>Torulaspora</taxon>
    </lineage>
</organism>
<dbReference type="SUPFAM" id="SSF52343">
    <property type="entry name" value="Ferredoxin reductase-like, C-terminal NADP-linked domain"/>
    <property type="match status" value="1"/>
</dbReference>
<dbReference type="OrthoDB" id="17725at2759"/>
<dbReference type="SFLD" id="SFLDF00463">
    <property type="entry name" value="AIM14"/>
    <property type="match status" value="1"/>
</dbReference>
<keyword evidence="4 15" id="KW-0812">Transmembrane</keyword>
<feature type="transmembrane region" description="Helical" evidence="15">
    <location>
        <begin position="93"/>
        <end position="113"/>
    </location>
</feature>
<comment type="function">
    <text evidence="12">Probable cell surface metalloreductase. May be involved in iron or copper homeostasis.</text>
</comment>
<dbReference type="InterPro" id="IPR013130">
    <property type="entry name" value="Fe3_Rdtase_TM_dom"/>
</dbReference>
<feature type="domain" description="FAD-binding 8" evidence="17">
    <location>
        <begin position="258"/>
        <end position="322"/>
    </location>
</feature>
<evidence type="ECO:0000256" key="12">
    <source>
        <dbReference type="ARBA" id="ARBA00037386"/>
    </source>
</evidence>
<dbReference type="AlphaFoldDB" id="A0A7H9HSD1"/>
<evidence type="ECO:0000259" key="17">
    <source>
        <dbReference type="Pfam" id="PF08022"/>
    </source>
</evidence>
<dbReference type="EMBL" id="CP059270">
    <property type="protein sequence ID" value="QLQ80209.1"/>
    <property type="molecule type" value="Genomic_DNA"/>
</dbReference>
<dbReference type="Pfam" id="PF01794">
    <property type="entry name" value="Ferric_reduct"/>
    <property type="match status" value="1"/>
</dbReference>
<dbReference type="CDD" id="cd06186">
    <property type="entry name" value="NOX_Duox_like_FAD_NADP"/>
    <property type="match status" value="1"/>
</dbReference>
<proteinExistence type="inferred from homology"/>
<feature type="transmembrane region" description="Helical" evidence="15">
    <location>
        <begin position="199"/>
        <end position="219"/>
    </location>
</feature>
<dbReference type="Pfam" id="PF08022">
    <property type="entry name" value="FAD_binding_8"/>
    <property type="match status" value="1"/>
</dbReference>
<gene>
    <name evidence="19" type="ORF">HG537_0D02100</name>
</gene>
<dbReference type="SFLD" id="SFLDS00052">
    <property type="entry name" value="Ferric_Reductase_Domain"/>
    <property type="match status" value="1"/>
</dbReference>
<dbReference type="InterPro" id="IPR013121">
    <property type="entry name" value="Fe_red_NAD-bd_6"/>
</dbReference>
<evidence type="ECO:0000313" key="19">
    <source>
        <dbReference type="EMBL" id="QLQ80209.1"/>
    </source>
</evidence>
<keyword evidence="6" id="KW-0521">NADP</keyword>
<evidence type="ECO:0000256" key="2">
    <source>
        <dbReference type="ARBA" id="ARBA00022448"/>
    </source>
</evidence>
<keyword evidence="3" id="KW-0285">Flavoprotein</keyword>
<keyword evidence="20" id="KW-1185">Reference proteome</keyword>
<feature type="transmembrane region" description="Helical" evidence="15">
    <location>
        <begin position="134"/>
        <end position="156"/>
    </location>
</feature>
<dbReference type="InterPro" id="IPR050369">
    <property type="entry name" value="RBOH/FRE"/>
</dbReference>
<evidence type="ECO:0000256" key="10">
    <source>
        <dbReference type="ARBA" id="ARBA00023065"/>
    </source>
</evidence>
<dbReference type="Proteomes" id="UP000510647">
    <property type="component" value="Chromosome 4"/>
</dbReference>
<evidence type="ECO:0000256" key="7">
    <source>
        <dbReference type="ARBA" id="ARBA00022982"/>
    </source>
</evidence>
<dbReference type="InterPro" id="IPR013112">
    <property type="entry name" value="FAD-bd_8"/>
</dbReference>
<comment type="similarity">
    <text evidence="13">Belongs to the ferric reductase (FRE) family. AIM14 subfamily.</text>
</comment>
<evidence type="ECO:0000256" key="5">
    <source>
        <dbReference type="ARBA" id="ARBA00022827"/>
    </source>
</evidence>
<evidence type="ECO:0000256" key="4">
    <source>
        <dbReference type="ARBA" id="ARBA00022692"/>
    </source>
</evidence>
<evidence type="ECO:0000256" key="14">
    <source>
        <dbReference type="ARBA" id="ARBA00039704"/>
    </source>
</evidence>
<keyword evidence="7" id="KW-0249">Electron transport</keyword>
<keyword evidence="2" id="KW-0813">Transport</keyword>
<keyword evidence="5" id="KW-0274">FAD</keyword>
<feature type="transmembrane region" description="Helical" evidence="15">
    <location>
        <begin position="58"/>
        <end position="81"/>
    </location>
</feature>
<keyword evidence="11 15" id="KW-0472">Membrane</keyword>
<evidence type="ECO:0000313" key="20">
    <source>
        <dbReference type="Proteomes" id="UP000510647"/>
    </source>
</evidence>
<evidence type="ECO:0000256" key="3">
    <source>
        <dbReference type="ARBA" id="ARBA00022630"/>
    </source>
</evidence>
<feature type="domain" description="Ferric oxidoreductase" evidence="16">
    <location>
        <begin position="97"/>
        <end position="214"/>
    </location>
</feature>
<feature type="transmembrane region" description="Helical" evidence="15">
    <location>
        <begin position="225"/>
        <end position="245"/>
    </location>
</feature>
<evidence type="ECO:0000256" key="15">
    <source>
        <dbReference type="SAM" id="Phobius"/>
    </source>
</evidence>
<name>A0A7H9HSD1_9SACH</name>
<feature type="transmembrane region" description="Helical" evidence="15">
    <location>
        <begin position="172"/>
        <end position="192"/>
    </location>
</feature>
<feature type="domain" description="Ferric reductase NAD binding" evidence="18">
    <location>
        <begin position="355"/>
        <end position="514"/>
    </location>
</feature>